<dbReference type="SMART" id="SM00028">
    <property type="entry name" value="TPR"/>
    <property type="match status" value="10"/>
</dbReference>
<dbReference type="PROSITE" id="PS50011">
    <property type="entry name" value="PROTEIN_KINASE_DOM"/>
    <property type="match status" value="1"/>
</dbReference>
<dbReference type="Pfam" id="PF13374">
    <property type="entry name" value="TPR_10"/>
    <property type="match status" value="1"/>
</dbReference>
<dbReference type="CDD" id="cd14014">
    <property type="entry name" value="STKc_PknB_like"/>
    <property type="match status" value="1"/>
</dbReference>
<reference evidence="5 6" key="1">
    <citation type="submission" date="2019-08" db="EMBL/GenBank/DDBJ databases">
        <title>Luteimonas viscosus sp. nov., isolated from soil of a sunflower field.</title>
        <authorList>
            <person name="Jianli Z."/>
            <person name="Ying Z."/>
        </authorList>
    </citation>
    <scope>NUCLEOTIDE SEQUENCE [LARGE SCALE GENOMIC DNA]</scope>
    <source>
        <strain evidence="5 6">XBU10</strain>
    </source>
</reference>
<dbReference type="InterPro" id="IPR019734">
    <property type="entry name" value="TPR_rpt"/>
</dbReference>
<dbReference type="PANTHER" id="PTHR45641:SF19">
    <property type="entry name" value="NEPHROCYSTIN-3"/>
    <property type="match status" value="1"/>
</dbReference>
<accession>A0A5D4XPB1</accession>
<dbReference type="InterPro" id="IPR011990">
    <property type="entry name" value="TPR-like_helical_dom_sf"/>
</dbReference>
<feature type="domain" description="Protein kinase" evidence="4">
    <location>
        <begin position="95"/>
        <end position="378"/>
    </location>
</feature>
<evidence type="ECO:0000256" key="1">
    <source>
        <dbReference type="ARBA" id="ARBA00022737"/>
    </source>
</evidence>
<evidence type="ECO:0000259" key="4">
    <source>
        <dbReference type="PROSITE" id="PS50011"/>
    </source>
</evidence>
<dbReference type="Gene3D" id="3.30.200.20">
    <property type="entry name" value="Phosphorylase Kinase, domain 1"/>
    <property type="match status" value="1"/>
</dbReference>
<keyword evidence="5" id="KW-0723">Serine/threonine-protein kinase</keyword>
<dbReference type="InterPro" id="IPR008271">
    <property type="entry name" value="Ser/Thr_kinase_AS"/>
</dbReference>
<gene>
    <name evidence="5" type="ORF">FZO89_06645</name>
</gene>
<keyword evidence="6" id="KW-1185">Reference proteome</keyword>
<protein>
    <submittedName>
        <fullName evidence="5">Serine/threonine protein kinase</fullName>
    </submittedName>
</protein>
<keyword evidence="2 3" id="KW-0802">TPR repeat</keyword>
<evidence type="ECO:0000256" key="2">
    <source>
        <dbReference type="ARBA" id="ARBA00022803"/>
    </source>
</evidence>
<dbReference type="PROSITE" id="PS50005">
    <property type="entry name" value="TPR"/>
    <property type="match status" value="3"/>
</dbReference>
<evidence type="ECO:0000256" key="3">
    <source>
        <dbReference type="PROSITE-ProRule" id="PRU00339"/>
    </source>
</evidence>
<dbReference type="SMART" id="SM00220">
    <property type="entry name" value="S_TKc"/>
    <property type="match status" value="1"/>
</dbReference>
<dbReference type="Pfam" id="PF13424">
    <property type="entry name" value="TPR_12"/>
    <property type="match status" value="4"/>
</dbReference>
<evidence type="ECO:0000313" key="6">
    <source>
        <dbReference type="Proteomes" id="UP000324973"/>
    </source>
</evidence>
<keyword evidence="1" id="KW-0677">Repeat</keyword>
<dbReference type="Gene3D" id="1.25.40.10">
    <property type="entry name" value="Tetratricopeptide repeat domain"/>
    <property type="match status" value="3"/>
</dbReference>
<name>A0A5D4XPB1_9GAMM</name>
<dbReference type="PROSITE" id="PS00108">
    <property type="entry name" value="PROTEIN_KINASE_ST"/>
    <property type="match status" value="1"/>
</dbReference>
<dbReference type="GO" id="GO:0005524">
    <property type="term" value="F:ATP binding"/>
    <property type="evidence" value="ECO:0007669"/>
    <property type="project" value="InterPro"/>
</dbReference>
<dbReference type="SUPFAM" id="SSF48452">
    <property type="entry name" value="TPR-like"/>
    <property type="match status" value="3"/>
</dbReference>
<dbReference type="EMBL" id="VTFT01000001">
    <property type="protein sequence ID" value="TYT25954.1"/>
    <property type="molecule type" value="Genomic_DNA"/>
</dbReference>
<dbReference type="GO" id="GO:0004674">
    <property type="term" value="F:protein serine/threonine kinase activity"/>
    <property type="evidence" value="ECO:0007669"/>
    <property type="project" value="UniProtKB-KW"/>
</dbReference>
<comment type="caution">
    <text evidence="5">The sequence shown here is derived from an EMBL/GenBank/DDBJ whole genome shotgun (WGS) entry which is preliminary data.</text>
</comment>
<feature type="repeat" description="TPR" evidence="3">
    <location>
        <begin position="662"/>
        <end position="695"/>
    </location>
</feature>
<dbReference type="Pfam" id="PF00069">
    <property type="entry name" value="Pkinase"/>
    <property type="match status" value="1"/>
</dbReference>
<dbReference type="PANTHER" id="PTHR45641">
    <property type="entry name" value="TETRATRICOPEPTIDE REPEAT PROTEIN (AFU_ORTHOLOGUE AFUA_6G03870)"/>
    <property type="match status" value="1"/>
</dbReference>
<feature type="repeat" description="TPR" evidence="3">
    <location>
        <begin position="784"/>
        <end position="817"/>
    </location>
</feature>
<dbReference type="SUPFAM" id="SSF56112">
    <property type="entry name" value="Protein kinase-like (PK-like)"/>
    <property type="match status" value="1"/>
</dbReference>
<dbReference type="InterPro" id="IPR011009">
    <property type="entry name" value="Kinase-like_dom_sf"/>
</dbReference>
<proteinExistence type="predicted"/>
<feature type="repeat" description="TPR" evidence="3">
    <location>
        <begin position="746"/>
        <end position="779"/>
    </location>
</feature>
<keyword evidence="5" id="KW-0418">Kinase</keyword>
<dbReference type="RefSeq" id="WP_149102504.1">
    <property type="nucleotide sequence ID" value="NZ_VTFT01000001.1"/>
</dbReference>
<dbReference type="AlphaFoldDB" id="A0A5D4XPB1"/>
<dbReference type="Gene3D" id="1.10.510.10">
    <property type="entry name" value="Transferase(Phosphotransferase) domain 1"/>
    <property type="match status" value="1"/>
</dbReference>
<sequence length="922" mass="101054">MNAGGDPRAELDRLFDEALQREGVERAAFLDAATAGRPQLRAELEELLALCGSQAPALEPGALHDEGLWRSLTDDDETGANATTDAQAGRRIGTWTLRHELGHGGMGTVFLAERSGDGFAQLGALKLIRAGVDTSAFLARFSQERRILAGFNHPGIARLLDGGQDADGRPWLVMEYIEGEPLDRYCDRHRLDVAQRMALFLQVARAVAHAHRHLVVHRDLKPSNILVDADGQAKLLDFGIAKILAPEGVDPPDPPDAQTAVATRIFTPEYAAPEQVLGRSATTAVDVYQLGLLLYELLAGRRAFDRADDAVRRAHEGIEPPAPGSLAFDAAACETRRTTPRALRRALRGDLDTIVLKALRASPERRYATAQALADDIVRWQEGLPIQARPESVRYRATKFVRRHPVGVAGAVASLLLLVAYAATVTMQAETIARERDRARAEAAKAQQVKALVLRLFENADPQSGSAQLSARELLDRGWAGIEAELGDQPEVRIELLDTVAEAYRQLGLYDHAQPLLDAAVEAATTQAAAHPALLPRALRSKGRLRSDQGDYAEAGVLFDQALQGYRALHAGAHADIADTLGDLGLLALREGQWPDAEGRYRESLAMRRQLFGDEHVDVADSLDQLGVVIRHQGDYAGAEPLLAEALALRRRLLPPHHPMLARSLSNLALAHNDLGRYDEAEALYREAIVVMAHSHDDRHHRVAAIKNNLARVLQVRRDYPAAIALLRETLDIRREAFGERHPNVALNLNDLGRLLAESGDADAAAIHYRQALDAYPADHPWRSATVFNLGLLAEEQGDLAAAERHYREALETQRRDYGEDHDRVGTDLNRLGVVLQRQGRLDEAETSLRQALAIYRKRLPEAHPRLAAVLLPLGELLLERGRRAEAEPLLREALGALQGAFGDEDPRTLEAAQALARAERG</sequence>
<evidence type="ECO:0000313" key="5">
    <source>
        <dbReference type="EMBL" id="TYT25954.1"/>
    </source>
</evidence>
<dbReference type="OrthoDB" id="9801841at2"/>
<dbReference type="InterPro" id="IPR000719">
    <property type="entry name" value="Prot_kinase_dom"/>
</dbReference>
<dbReference type="Proteomes" id="UP000324973">
    <property type="component" value="Unassembled WGS sequence"/>
</dbReference>
<organism evidence="5 6">
    <name type="scientific">Luteimonas viscosa</name>
    <dbReference type="NCBI Taxonomy" id="1132694"/>
    <lineage>
        <taxon>Bacteria</taxon>
        <taxon>Pseudomonadati</taxon>
        <taxon>Pseudomonadota</taxon>
        <taxon>Gammaproteobacteria</taxon>
        <taxon>Lysobacterales</taxon>
        <taxon>Lysobacteraceae</taxon>
        <taxon>Luteimonas</taxon>
    </lineage>
</organism>
<keyword evidence="5" id="KW-0808">Transferase</keyword>